<dbReference type="AlphaFoldDB" id="A0A4Y2HLY7"/>
<reference evidence="1 2" key="1">
    <citation type="journal article" date="2019" name="Sci. Rep.">
        <title>Orb-weaving spider Araneus ventricosus genome elucidates the spidroin gene catalogue.</title>
        <authorList>
            <person name="Kono N."/>
            <person name="Nakamura H."/>
            <person name="Ohtoshi R."/>
            <person name="Moran D.A.P."/>
            <person name="Shinohara A."/>
            <person name="Yoshida Y."/>
            <person name="Fujiwara M."/>
            <person name="Mori M."/>
            <person name="Tomita M."/>
            <person name="Arakawa K."/>
        </authorList>
    </citation>
    <scope>NUCLEOTIDE SEQUENCE [LARGE SCALE GENOMIC DNA]</scope>
</reference>
<organism evidence="1 2">
    <name type="scientific">Araneus ventricosus</name>
    <name type="common">Orbweaver spider</name>
    <name type="synonym">Epeira ventricosa</name>
    <dbReference type="NCBI Taxonomy" id="182803"/>
    <lineage>
        <taxon>Eukaryota</taxon>
        <taxon>Metazoa</taxon>
        <taxon>Ecdysozoa</taxon>
        <taxon>Arthropoda</taxon>
        <taxon>Chelicerata</taxon>
        <taxon>Arachnida</taxon>
        <taxon>Araneae</taxon>
        <taxon>Araneomorphae</taxon>
        <taxon>Entelegynae</taxon>
        <taxon>Araneoidea</taxon>
        <taxon>Araneidae</taxon>
        <taxon>Araneus</taxon>
    </lineage>
</organism>
<comment type="caution">
    <text evidence="1">The sequence shown here is derived from an EMBL/GenBank/DDBJ whole genome shotgun (WGS) entry which is preliminary data.</text>
</comment>
<keyword evidence="2" id="KW-1185">Reference proteome</keyword>
<name>A0A4Y2HLY7_ARAVE</name>
<dbReference type="Proteomes" id="UP000499080">
    <property type="component" value="Unassembled WGS sequence"/>
</dbReference>
<evidence type="ECO:0000313" key="1">
    <source>
        <dbReference type="EMBL" id="GBM66342.1"/>
    </source>
</evidence>
<dbReference type="EMBL" id="BGPR01002020">
    <property type="protein sequence ID" value="GBM66342.1"/>
    <property type="molecule type" value="Genomic_DNA"/>
</dbReference>
<accession>A0A4Y2HLY7</accession>
<gene>
    <name evidence="1" type="ORF">AVEN_240491_1</name>
</gene>
<protein>
    <submittedName>
        <fullName evidence="1">Uncharacterized protein</fullName>
    </submittedName>
</protein>
<proteinExistence type="predicted"/>
<evidence type="ECO:0000313" key="2">
    <source>
        <dbReference type="Proteomes" id="UP000499080"/>
    </source>
</evidence>
<sequence>MNAVSILGSEEFEVLSPSCIEIVQVVKLRNLPTSAVFEPAHSKIEVQKATTGVESAATELEVLGCSSESPTKAEYKRKVAELGDIIEKKT</sequence>